<dbReference type="PANTHER" id="PTHR36182">
    <property type="entry name" value="PROTEIN, PUTATIVE (AFU_ORTHOLOGUE AFUA_6G10930)-RELATED"/>
    <property type="match status" value="1"/>
</dbReference>
<keyword evidence="2" id="KW-1185">Reference proteome</keyword>
<dbReference type="EMBL" id="ML119743">
    <property type="protein sequence ID" value="RPA76537.1"/>
    <property type="molecule type" value="Genomic_DNA"/>
</dbReference>
<reference evidence="1 2" key="1">
    <citation type="journal article" date="2018" name="Nat. Ecol. Evol.">
        <title>Pezizomycetes genomes reveal the molecular basis of ectomycorrhizal truffle lifestyle.</title>
        <authorList>
            <person name="Murat C."/>
            <person name="Payen T."/>
            <person name="Noel B."/>
            <person name="Kuo A."/>
            <person name="Morin E."/>
            <person name="Chen J."/>
            <person name="Kohler A."/>
            <person name="Krizsan K."/>
            <person name="Balestrini R."/>
            <person name="Da Silva C."/>
            <person name="Montanini B."/>
            <person name="Hainaut M."/>
            <person name="Levati E."/>
            <person name="Barry K.W."/>
            <person name="Belfiori B."/>
            <person name="Cichocki N."/>
            <person name="Clum A."/>
            <person name="Dockter R.B."/>
            <person name="Fauchery L."/>
            <person name="Guy J."/>
            <person name="Iotti M."/>
            <person name="Le Tacon F."/>
            <person name="Lindquist E.A."/>
            <person name="Lipzen A."/>
            <person name="Malagnac F."/>
            <person name="Mello A."/>
            <person name="Molinier V."/>
            <person name="Miyauchi S."/>
            <person name="Poulain J."/>
            <person name="Riccioni C."/>
            <person name="Rubini A."/>
            <person name="Sitrit Y."/>
            <person name="Splivallo R."/>
            <person name="Traeger S."/>
            <person name="Wang M."/>
            <person name="Zifcakova L."/>
            <person name="Wipf D."/>
            <person name="Zambonelli A."/>
            <person name="Paolocci F."/>
            <person name="Nowrousian M."/>
            <person name="Ottonello S."/>
            <person name="Baldrian P."/>
            <person name="Spatafora J.W."/>
            <person name="Henrissat B."/>
            <person name="Nagy L.G."/>
            <person name="Aury J.M."/>
            <person name="Wincker P."/>
            <person name="Grigoriev I.V."/>
            <person name="Bonfante P."/>
            <person name="Martin F.M."/>
        </authorList>
    </citation>
    <scope>NUCLEOTIDE SEQUENCE [LARGE SCALE GENOMIC DNA]</scope>
    <source>
        <strain evidence="1 2">RN42</strain>
    </source>
</reference>
<dbReference type="PANTHER" id="PTHR36182:SF1">
    <property type="entry name" value="PROTEIN, PUTATIVE (AFU_ORTHOLOGUE AFUA_6G10930)-RELATED"/>
    <property type="match status" value="1"/>
</dbReference>
<sequence length="240" mass="25468">MVVGHREMQYPLPIGKAPNTPPDSDLHGPITVFPCKGKLSGSIGEPVVTYKPGGSYNIVLKDSYVTHNGGSCQISLSFDMGKSWKVIKSIIGDCPHHPSRNSDSFTFRMPDDVKEGKAIFAWTWINNTGNREFYMNCAHVMISAQAGSGNPPLATEVGSTTRSFKMKDIERTPLFLANMPGVDCLATAQEGHDVIFPNPGPIVETSPNARSPMLPTGSGCGGVVSGGGGGNGGGKRLYTL</sequence>
<organism evidence="1 2">
    <name type="scientific">Ascobolus immersus RN42</name>
    <dbReference type="NCBI Taxonomy" id="1160509"/>
    <lineage>
        <taxon>Eukaryota</taxon>
        <taxon>Fungi</taxon>
        <taxon>Dikarya</taxon>
        <taxon>Ascomycota</taxon>
        <taxon>Pezizomycotina</taxon>
        <taxon>Pezizomycetes</taxon>
        <taxon>Pezizales</taxon>
        <taxon>Ascobolaceae</taxon>
        <taxon>Ascobolus</taxon>
    </lineage>
</organism>
<proteinExistence type="predicted"/>
<dbReference type="OrthoDB" id="2342176at2759"/>
<dbReference type="Gene3D" id="2.70.50.70">
    <property type="match status" value="1"/>
</dbReference>
<dbReference type="Proteomes" id="UP000275078">
    <property type="component" value="Unassembled WGS sequence"/>
</dbReference>
<gene>
    <name evidence="1" type="ORF">BJ508DRAFT_213612</name>
</gene>
<protein>
    <recommendedName>
        <fullName evidence="3">Lytic polysaccharide monooxygenase</fullName>
    </recommendedName>
</protein>
<evidence type="ECO:0008006" key="3">
    <source>
        <dbReference type="Google" id="ProtNLM"/>
    </source>
</evidence>
<evidence type="ECO:0000313" key="2">
    <source>
        <dbReference type="Proteomes" id="UP000275078"/>
    </source>
</evidence>
<accession>A0A3N4HTA7</accession>
<evidence type="ECO:0000313" key="1">
    <source>
        <dbReference type="EMBL" id="RPA76537.1"/>
    </source>
</evidence>
<dbReference type="STRING" id="1160509.A0A3N4HTA7"/>
<name>A0A3N4HTA7_ASCIM</name>
<dbReference type="AlphaFoldDB" id="A0A3N4HTA7"/>